<dbReference type="Proteomes" id="UP000680750">
    <property type="component" value="Chromosome"/>
</dbReference>
<organism evidence="1 2">
    <name type="scientific">Actinocatenispora sera</name>
    <dbReference type="NCBI Taxonomy" id="390989"/>
    <lineage>
        <taxon>Bacteria</taxon>
        <taxon>Bacillati</taxon>
        <taxon>Actinomycetota</taxon>
        <taxon>Actinomycetes</taxon>
        <taxon>Micromonosporales</taxon>
        <taxon>Micromonosporaceae</taxon>
        <taxon>Actinocatenispora</taxon>
    </lineage>
</organism>
<sequence>MALGAARVWQAAFGERLTAAYLLGSLAHGGYSPSASDIDLGIVLSEVRPGDRQLADDCATSVREQAGLYGKVSAFWASLPALRDGREDGRFPALDRLDLADHGQLLLGIAVREAVARPDRTELLLSSSRFALEILAVPEVVAEFHQPQRLLTDVVLFTKAVLFPVRFLHATAEDGGAVGNDVALDWYLAQPDPVSAPLVRLAASIRAGAALDPDKALPLLAGLRPLYRCYIDDRVERLRLAGAPDDLISGFATWRDRLRD</sequence>
<name>A0A810KWF7_9ACTN</name>
<keyword evidence="2" id="KW-1185">Reference proteome</keyword>
<dbReference type="KEGG" id="aser:Asera_07870"/>
<dbReference type="EMBL" id="AP023354">
    <property type="protein sequence ID" value="BCJ26679.1"/>
    <property type="molecule type" value="Genomic_DNA"/>
</dbReference>
<dbReference type="SUPFAM" id="SSF81301">
    <property type="entry name" value="Nucleotidyltransferase"/>
    <property type="match status" value="1"/>
</dbReference>
<proteinExistence type="predicted"/>
<dbReference type="InterPro" id="IPR043519">
    <property type="entry name" value="NT_sf"/>
</dbReference>
<protein>
    <recommendedName>
        <fullName evidence="3">Nucleotidyltransferase domain-containing protein</fullName>
    </recommendedName>
</protein>
<reference evidence="1" key="1">
    <citation type="submission" date="2020-08" db="EMBL/GenBank/DDBJ databases">
        <title>Whole genome shotgun sequence of Actinocatenispora sera NBRC 101916.</title>
        <authorList>
            <person name="Komaki H."/>
            <person name="Tamura T."/>
        </authorList>
    </citation>
    <scope>NUCLEOTIDE SEQUENCE</scope>
    <source>
        <strain evidence="1">NBRC 101916</strain>
    </source>
</reference>
<gene>
    <name evidence="1" type="ORF">Asera_07870</name>
</gene>
<evidence type="ECO:0000313" key="1">
    <source>
        <dbReference type="EMBL" id="BCJ26679.1"/>
    </source>
</evidence>
<dbReference type="AlphaFoldDB" id="A0A810KWF7"/>
<evidence type="ECO:0000313" key="2">
    <source>
        <dbReference type="Proteomes" id="UP000680750"/>
    </source>
</evidence>
<evidence type="ECO:0008006" key="3">
    <source>
        <dbReference type="Google" id="ProtNLM"/>
    </source>
</evidence>
<accession>A0A810KWF7</accession>